<dbReference type="GO" id="GO:0046872">
    <property type="term" value="F:metal ion binding"/>
    <property type="evidence" value="ECO:0007669"/>
    <property type="project" value="UniProtKB-KW"/>
</dbReference>
<keyword evidence="7" id="KW-1185">Reference proteome</keyword>
<accession>A0A6A5TQ69</accession>
<dbReference type="GO" id="GO:0016846">
    <property type="term" value="F:carbon-sulfur lyase activity"/>
    <property type="evidence" value="ECO:0007669"/>
    <property type="project" value="InterPro"/>
</dbReference>
<keyword evidence="2" id="KW-0479">Metal-binding</keyword>
<reference evidence="6" key="1">
    <citation type="journal article" date="2020" name="Stud. Mycol.">
        <title>101 Dothideomycetes genomes: a test case for predicting lifestyles and emergence of pathogens.</title>
        <authorList>
            <person name="Haridas S."/>
            <person name="Albert R."/>
            <person name="Binder M."/>
            <person name="Bloem J."/>
            <person name="Labutti K."/>
            <person name="Salamov A."/>
            <person name="Andreopoulos B."/>
            <person name="Baker S."/>
            <person name="Barry K."/>
            <person name="Bills G."/>
            <person name="Bluhm B."/>
            <person name="Cannon C."/>
            <person name="Castanera R."/>
            <person name="Culley D."/>
            <person name="Daum C."/>
            <person name="Ezra D."/>
            <person name="Gonzalez J."/>
            <person name="Henrissat B."/>
            <person name="Kuo A."/>
            <person name="Liang C."/>
            <person name="Lipzen A."/>
            <person name="Lutzoni F."/>
            <person name="Magnuson J."/>
            <person name="Mondo S."/>
            <person name="Nolan M."/>
            <person name="Ohm R."/>
            <person name="Pangilinan J."/>
            <person name="Park H.-J."/>
            <person name="Ramirez L."/>
            <person name="Alfaro M."/>
            <person name="Sun H."/>
            <person name="Tritt A."/>
            <person name="Yoshinaga Y."/>
            <person name="Zwiers L.-H."/>
            <person name="Turgeon B."/>
            <person name="Goodwin S."/>
            <person name="Spatafora J."/>
            <person name="Crous P."/>
            <person name="Grigoriev I."/>
        </authorList>
    </citation>
    <scope>NUCLEOTIDE SEQUENCE</scope>
    <source>
        <strain evidence="6">CBS 675.92</strain>
    </source>
</reference>
<dbReference type="InterPro" id="IPR011057">
    <property type="entry name" value="Mss4-like_sf"/>
</dbReference>
<dbReference type="PANTHER" id="PTHR28620:SF1">
    <property type="entry name" value="CENP-V_GFA DOMAIN-CONTAINING PROTEIN"/>
    <property type="match status" value="1"/>
</dbReference>
<dbReference type="InterPro" id="IPR052355">
    <property type="entry name" value="CENP-V-like"/>
</dbReference>
<dbReference type="AlphaFoldDB" id="A0A6A5TQ69"/>
<evidence type="ECO:0000256" key="2">
    <source>
        <dbReference type="ARBA" id="ARBA00022723"/>
    </source>
</evidence>
<gene>
    <name evidence="6" type="ORF">CC80DRAFT_493865</name>
</gene>
<dbReference type="Proteomes" id="UP000800035">
    <property type="component" value="Unassembled WGS sequence"/>
</dbReference>
<sequence length="197" mass="22105">MADTKVYDGVCHCGNVKYRIRLALPPQMDSDPGTKAKVTRIYKCNCTTCLKLNMFHTRPAEPENDFIVTSPSTIEELGIYNAFGGKNNWYFCKNCGVQCFGIGAEWVQEELDVNKWAGKEGGAEKFQKVWKTKALDILGPDGNPVHYVSANAVTIEGVDLIEWHDKKWVYYVNNRHGEKGSSRESARYGEPHAGGCY</sequence>
<feature type="region of interest" description="Disordered" evidence="4">
    <location>
        <begin position="177"/>
        <end position="197"/>
    </location>
</feature>
<evidence type="ECO:0000259" key="5">
    <source>
        <dbReference type="PROSITE" id="PS51891"/>
    </source>
</evidence>
<dbReference type="Gene3D" id="2.170.150.70">
    <property type="match status" value="1"/>
</dbReference>
<keyword evidence="3" id="KW-0862">Zinc</keyword>
<name>A0A6A5TQ69_9PLEO</name>
<evidence type="ECO:0000256" key="4">
    <source>
        <dbReference type="SAM" id="MobiDB-lite"/>
    </source>
</evidence>
<comment type="similarity">
    <text evidence="1">Belongs to the Gfa family.</text>
</comment>
<evidence type="ECO:0000313" key="6">
    <source>
        <dbReference type="EMBL" id="KAF1954384.1"/>
    </source>
</evidence>
<feature type="domain" description="CENP-V/GFA" evidence="5">
    <location>
        <begin position="7"/>
        <end position="131"/>
    </location>
</feature>
<feature type="compositionally biased region" description="Basic and acidic residues" evidence="4">
    <location>
        <begin position="177"/>
        <end position="190"/>
    </location>
</feature>
<dbReference type="PROSITE" id="PS51891">
    <property type="entry name" value="CENP_V_GFA"/>
    <property type="match status" value="1"/>
</dbReference>
<protein>
    <recommendedName>
        <fullName evidence="5">CENP-V/GFA domain-containing protein</fullName>
    </recommendedName>
</protein>
<dbReference type="EMBL" id="ML976999">
    <property type="protein sequence ID" value="KAF1954384.1"/>
    <property type="molecule type" value="Genomic_DNA"/>
</dbReference>
<evidence type="ECO:0000256" key="1">
    <source>
        <dbReference type="ARBA" id="ARBA00005495"/>
    </source>
</evidence>
<dbReference type="InterPro" id="IPR006913">
    <property type="entry name" value="CENP-V/GFA"/>
</dbReference>
<evidence type="ECO:0000313" key="7">
    <source>
        <dbReference type="Proteomes" id="UP000800035"/>
    </source>
</evidence>
<evidence type="ECO:0000256" key="3">
    <source>
        <dbReference type="ARBA" id="ARBA00022833"/>
    </source>
</evidence>
<dbReference type="OrthoDB" id="3930719at2759"/>
<dbReference type="PANTHER" id="PTHR28620">
    <property type="entry name" value="CENTROMERE PROTEIN V"/>
    <property type="match status" value="1"/>
</dbReference>
<organism evidence="6 7">
    <name type="scientific">Byssothecium circinans</name>
    <dbReference type="NCBI Taxonomy" id="147558"/>
    <lineage>
        <taxon>Eukaryota</taxon>
        <taxon>Fungi</taxon>
        <taxon>Dikarya</taxon>
        <taxon>Ascomycota</taxon>
        <taxon>Pezizomycotina</taxon>
        <taxon>Dothideomycetes</taxon>
        <taxon>Pleosporomycetidae</taxon>
        <taxon>Pleosporales</taxon>
        <taxon>Massarineae</taxon>
        <taxon>Massarinaceae</taxon>
        <taxon>Byssothecium</taxon>
    </lineage>
</organism>
<proteinExistence type="inferred from homology"/>
<dbReference type="SUPFAM" id="SSF51316">
    <property type="entry name" value="Mss4-like"/>
    <property type="match status" value="1"/>
</dbReference>